<protein>
    <submittedName>
        <fullName evidence="3">Putative peptidase m14-like domain of atp/gtp binding protein</fullName>
    </submittedName>
</protein>
<dbReference type="EMBL" id="GANO01004460">
    <property type="protein sequence ID" value="JAB55411.1"/>
    <property type="molecule type" value="mRNA"/>
</dbReference>
<feature type="compositionally biased region" description="Basic residues" evidence="2">
    <location>
        <begin position="715"/>
        <end position="726"/>
    </location>
</feature>
<dbReference type="Gene3D" id="3.40.630.10">
    <property type="entry name" value="Zn peptidases"/>
    <property type="match status" value="1"/>
</dbReference>
<feature type="region of interest" description="Disordered" evidence="2">
    <location>
        <begin position="1"/>
        <end position="25"/>
    </location>
</feature>
<feature type="non-terminal residue" evidence="3">
    <location>
        <position position="1"/>
    </location>
</feature>
<dbReference type="InterPro" id="IPR050821">
    <property type="entry name" value="Cytosolic_carboxypeptidase"/>
</dbReference>
<feature type="region of interest" description="Disordered" evidence="2">
    <location>
        <begin position="682"/>
        <end position="726"/>
    </location>
</feature>
<accession>U5EMJ0</accession>
<organism evidence="3">
    <name type="scientific">Corethrella appendiculata</name>
    <dbReference type="NCBI Taxonomy" id="1370023"/>
    <lineage>
        <taxon>Eukaryota</taxon>
        <taxon>Metazoa</taxon>
        <taxon>Ecdysozoa</taxon>
        <taxon>Arthropoda</taxon>
        <taxon>Hexapoda</taxon>
        <taxon>Insecta</taxon>
        <taxon>Pterygota</taxon>
        <taxon>Neoptera</taxon>
        <taxon>Endopterygota</taxon>
        <taxon>Diptera</taxon>
        <taxon>Nematocera</taxon>
        <taxon>Culicoidea</taxon>
        <taxon>Chaoboridae</taxon>
        <taxon>Corethrella</taxon>
    </lineage>
</organism>
<dbReference type="SUPFAM" id="SSF53187">
    <property type="entry name" value="Zn-dependent exopeptidases"/>
    <property type="match status" value="1"/>
</dbReference>
<feature type="region of interest" description="Disordered" evidence="2">
    <location>
        <begin position="639"/>
        <end position="660"/>
    </location>
</feature>
<dbReference type="PANTHER" id="PTHR12756">
    <property type="entry name" value="CYTOSOLIC CARBOXYPEPTIDASE"/>
    <property type="match status" value="1"/>
</dbReference>
<dbReference type="PANTHER" id="PTHR12756:SF12">
    <property type="entry name" value="CYTOSOLIC CARBOXYPEPTIDASE-LIKE PROTEIN 5"/>
    <property type="match status" value="1"/>
</dbReference>
<evidence type="ECO:0000256" key="1">
    <source>
        <dbReference type="ARBA" id="ARBA00001947"/>
    </source>
</evidence>
<evidence type="ECO:0000313" key="3">
    <source>
        <dbReference type="EMBL" id="JAB55411.1"/>
    </source>
</evidence>
<comment type="cofactor">
    <cofactor evidence="1">
        <name>Zn(2+)</name>
        <dbReference type="ChEBI" id="CHEBI:29105"/>
    </cofactor>
</comment>
<sequence>LLTDSAVTDVSPPSPTKTSIDSGFVEVSSKSSIESTSSTSNSNDEELTIKSIILEESTMPPTTVFTEELIPEIKPIVHQTAIPVKTGLRLTKRPLLTKSLSVEKKPAFKTIINSNASSISITQQQPSASQQQLQQISVPLKLKEICVQSNIAKQQQQNQQQQQQQQPNQQSDQIKKNYIKRDYKIRSQTPQLFRLHRNEYLNTSQKNINISLDFLSTTTDGVYEEKSNMFLYIDLHGHASKKGVFMYGNHLQNTAEAVECMLLPRLMSINSHHFHFDACNFSERNMYCKGKRDGLSKEGSGRVAVYKSTGLIKSYTLECNYNTGKCVNILPPKGKETSVKVNVVPPKYTPSVFEEVGRALGPSILDLTNSNPLSRLNNSEFRTLQGLRNSLKSEIDRGASKARIANKVSKSLKSKRLTSQLSGSADVKENKVFHNSQWETSSANNSNSNNSSVACCSSSSRQFIKTGSSKSLTNKLNRKPSNGKLTPGGFSKKDGPIKKSKILCEAGSSSTQKLQDIMRNNKDQHQVPRKKIKVSPQHSSSNKNDPTDTLLHKYSVDTFDICFKSNLNSNSYGSTLPNFLTTTAALTDPKGKSDTKMMVENLDLDDSLDAPCCSYSLPLQLPTSSSAADTSSITKYLNSNSGNNSNIGSNNSSSNNNNNNVIQTNIAKESNFGSFSKFSKATSAKQQSKLGKSKTTNDCGKLLKKKRIKTDSNLKRKKTRVKPSLN</sequence>
<name>U5EMJ0_9DIPT</name>
<feature type="compositionally biased region" description="Polar residues" evidence="2">
    <location>
        <begin position="467"/>
        <end position="484"/>
    </location>
</feature>
<evidence type="ECO:0000256" key="2">
    <source>
        <dbReference type="SAM" id="MobiDB-lite"/>
    </source>
</evidence>
<feature type="region of interest" description="Disordered" evidence="2">
    <location>
        <begin position="467"/>
        <end position="496"/>
    </location>
</feature>
<feature type="region of interest" description="Disordered" evidence="2">
    <location>
        <begin position="519"/>
        <end position="549"/>
    </location>
</feature>
<reference evidence="3" key="1">
    <citation type="journal article" date="2014" name="Insect Biochem. Mol. Biol.">
        <title>An insight into the sialome of the frog biting fly, Corethrella appendiculata.</title>
        <authorList>
            <person name="Ribeiro J.M.C."/>
            <person name="Chagas A.C."/>
            <person name="Pham V.M."/>
            <person name="Lounibos L.P."/>
            <person name="Calvo E."/>
        </authorList>
    </citation>
    <scope>NUCLEOTIDE SEQUENCE</scope>
    <source>
        <tissue evidence="3">Salivary glands</tissue>
    </source>
</reference>
<proteinExistence type="evidence at transcript level"/>
<dbReference type="AlphaFoldDB" id="U5EMJ0"/>